<dbReference type="STRING" id="445932.Emin_1288"/>
<name>B2KE92_ELUMP</name>
<dbReference type="Proteomes" id="UP000001029">
    <property type="component" value="Chromosome"/>
</dbReference>
<sequence>MIYNLNMTSIIFMRHSYALDALESGAKTDAGRVLSTKGITAAEQASKALELRGVKPVKILSSTLKRAIQTAEITSKHFNVPVKQNIELNGGLPTTKYWQFIKENSVENKTIIVISHNPDISVLISALANEHISLAPAEFAVISFEENFSKAILEPIVKEDLNDVR</sequence>
<dbReference type="CDD" id="cd07067">
    <property type="entry name" value="HP_PGM_like"/>
    <property type="match status" value="1"/>
</dbReference>
<dbReference type="InterPro" id="IPR013078">
    <property type="entry name" value="His_Pase_superF_clade-1"/>
</dbReference>
<dbReference type="GO" id="GO:0016787">
    <property type="term" value="F:hydrolase activity"/>
    <property type="evidence" value="ECO:0007669"/>
    <property type="project" value="UniProtKB-KW"/>
</dbReference>
<organism evidence="2 3">
    <name type="scientific">Elusimicrobium minutum (strain Pei191)</name>
    <dbReference type="NCBI Taxonomy" id="445932"/>
    <lineage>
        <taxon>Bacteria</taxon>
        <taxon>Pseudomonadati</taxon>
        <taxon>Elusimicrobiota</taxon>
        <taxon>Elusimicrobia</taxon>
        <taxon>Elusimicrobiales</taxon>
        <taxon>Elusimicrobiaceae</taxon>
        <taxon>Elusimicrobium</taxon>
    </lineage>
</organism>
<dbReference type="InterPro" id="IPR029033">
    <property type="entry name" value="His_PPase_superfam"/>
</dbReference>
<reference evidence="2 3" key="1">
    <citation type="journal article" date="2009" name="Appl. Environ. Microbiol.">
        <title>Genomic analysis of 'Elusimicrobium minutum,' the first cultivated representative of the phylum 'Elusimicrobia' (formerly termite group 1).</title>
        <authorList>
            <person name="Herlemann D.P.R."/>
            <person name="Geissinger O."/>
            <person name="Ikeda-Ohtsubo W."/>
            <person name="Kunin V."/>
            <person name="Sun H."/>
            <person name="Lapidus A."/>
            <person name="Hugenholtz P."/>
            <person name="Brune A."/>
        </authorList>
    </citation>
    <scope>NUCLEOTIDE SEQUENCE [LARGE SCALE GENOMIC DNA]</scope>
    <source>
        <strain evidence="2 3">Pei191</strain>
    </source>
</reference>
<protein>
    <submittedName>
        <fullName evidence="2">Putative phosphohistidine phosphatase, SixA</fullName>
    </submittedName>
</protein>
<accession>B2KE92</accession>
<evidence type="ECO:0000256" key="1">
    <source>
        <dbReference type="ARBA" id="ARBA00022801"/>
    </source>
</evidence>
<keyword evidence="3" id="KW-1185">Reference proteome</keyword>
<evidence type="ECO:0000313" key="2">
    <source>
        <dbReference type="EMBL" id="ACC98838.1"/>
    </source>
</evidence>
<dbReference type="SUPFAM" id="SSF53254">
    <property type="entry name" value="Phosphoglycerate mutase-like"/>
    <property type="match status" value="1"/>
</dbReference>
<dbReference type="KEGG" id="emi:Emin_1288"/>
<dbReference type="InterPro" id="IPR051021">
    <property type="entry name" value="Mito_Ser/Thr_phosphatase"/>
</dbReference>
<proteinExistence type="predicted"/>
<dbReference type="HOGENOM" id="CLU_084603_3_3_0"/>
<dbReference type="PANTHER" id="PTHR20935">
    <property type="entry name" value="PHOSPHOGLYCERATE MUTASE-RELATED"/>
    <property type="match status" value="1"/>
</dbReference>
<dbReference type="Gene3D" id="3.40.50.1240">
    <property type="entry name" value="Phosphoglycerate mutase-like"/>
    <property type="match status" value="1"/>
</dbReference>
<dbReference type="OrthoDB" id="9810154at2"/>
<evidence type="ECO:0000313" key="3">
    <source>
        <dbReference type="Proteomes" id="UP000001029"/>
    </source>
</evidence>
<dbReference type="AlphaFoldDB" id="B2KE92"/>
<keyword evidence="1" id="KW-0378">Hydrolase</keyword>
<gene>
    <name evidence="2" type="ordered locus">Emin_1288</name>
</gene>
<dbReference type="Pfam" id="PF00300">
    <property type="entry name" value="His_Phos_1"/>
    <property type="match status" value="1"/>
</dbReference>
<dbReference type="EMBL" id="CP001055">
    <property type="protein sequence ID" value="ACC98838.1"/>
    <property type="molecule type" value="Genomic_DNA"/>
</dbReference>